<dbReference type="InterPro" id="IPR006439">
    <property type="entry name" value="HAD-SF_hydro_IA"/>
</dbReference>
<evidence type="ECO:0000256" key="5">
    <source>
        <dbReference type="ARBA" id="ARBA00013078"/>
    </source>
</evidence>
<dbReference type="SFLD" id="SFLDG01129">
    <property type="entry name" value="C1.5:_HAD__Beta-PGM__Phosphata"/>
    <property type="match status" value="1"/>
</dbReference>
<gene>
    <name evidence="11" type="primary">gph</name>
    <name evidence="11" type="ORF">NM961_03085</name>
</gene>
<reference evidence="11" key="1">
    <citation type="submission" date="2022-07" db="EMBL/GenBank/DDBJ databases">
        <title>Tahibacter sp., a new gammaproteobacterium isolated from the silt sample collected at pig farm.</title>
        <authorList>
            <person name="Chen H."/>
        </authorList>
    </citation>
    <scope>NUCLEOTIDE SEQUENCE</scope>
    <source>
        <strain evidence="11">P2K</strain>
    </source>
</reference>
<dbReference type="NCBIfam" id="TIGR01509">
    <property type="entry name" value="HAD-SF-IA-v3"/>
    <property type="match status" value="1"/>
</dbReference>
<accession>A0ABT1QMC7</accession>
<comment type="similarity">
    <text evidence="4 10">Belongs to the HAD-like hydrolase superfamily. CbbY/CbbZ/Gph/YieH family.</text>
</comment>
<keyword evidence="12" id="KW-1185">Reference proteome</keyword>
<evidence type="ECO:0000256" key="7">
    <source>
        <dbReference type="ARBA" id="ARBA00022801"/>
    </source>
</evidence>
<dbReference type="HAMAP" id="MF_00495">
    <property type="entry name" value="GPH_hydrolase_bact"/>
    <property type="match status" value="1"/>
</dbReference>
<feature type="binding site" evidence="10">
    <location>
        <position position="14"/>
    </location>
    <ligand>
        <name>Mg(2+)</name>
        <dbReference type="ChEBI" id="CHEBI:18420"/>
    </ligand>
</feature>
<dbReference type="PANTHER" id="PTHR43434">
    <property type="entry name" value="PHOSPHOGLYCOLATE PHOSPHATASE"/>
    <property type="match status" value="1"/>
</dbReference>
<evidence type="ECO:0000256" key="1">
    <source>
        <dbReference type="ARBA" id="ARBA00000830"/>
    </source>
</evidence>
<dbReference type="EMBL" id="JANFQO010000002">
    <property type="protein sequence ID" value="MCQ4163689.1"/>
    <property type="molecule type" value="Genomic_DNA"/>
</dbReference>
<comment type="caution">
    <text evidence="11">The sequence shown here is derived from an EMBL/GenBank/DDBJ whole genome shotgun (WGS) entry which is preliminary data.</text>
</comment>
<dbReference type="PRINTS" id="PR00413">
    <property type="entry name" value="HADHALOGNASE"/>
</dbReference>
<dbReference type="Pfam" id="PF00702">
    <property type="entry name" value="Hydrolase"/>
    <property type="match status" value="1"/>
</dbReference>
<evidence type="ECO:0000256" key="8">
    <source>
        <dbReference type="ARBA" id="ARBA00022842"/>
    </source>
</evidence>
<dbReference type="InterPro" id="IPR023214">
    <property type="entry name" value="HAD_sf"/>
</dbReference>
<dbReference type="InterPro" id="IPR036412">
    <property type="entry name" value="HAD-like_sf"/>
</dbReference>
<evidence type="ECO:0000256" key="6">
    <source>
        <dbReference type="ARBA" id="ARBA00022723"/>
    </source>
</evidence>
<dbReference type="GO" id="GO:0008967">
    <property type="term" value="F:phosphoglycolate phosphatase activity"/>
    <property type="evidence" value="ECO:0007669"/>
    <property type="project" value="UniProtKB-EC"/>
</dbReference>
<dbReference type="EC" id="3.1.3.18" evidence="5 10"/>
<comment type="cofactor">
    <cofactor evidence="2 10">
        <name>Mg(2+)</name>
        <dbReference type="ChEBI" id="CHEBI:18420"/>
    </cofactor>
</comment>
<proteinExistence type="inferred from homology"/>
<name>A0ABT1QMC7_9GAMM</name>
<comment type="catalytic activity">
    <reaction evidence="1 10">
        <text>2-phosphoglycolate + H2O = glycolate + phosphate</text>
        <dbReference type="Rhea" id="RHEA:14369"/>
        <dbReference type="ChEBI" id="CHEBI:15377"/>
        <dbReference type="ChEBI" id="CHEBI:29805"/>
        <dbReference type="ChEBI" id="CHEBI:43474"/>
        <dbReference type="ChEBI" id="CHEBI:58033"/>
        <dbReference type="EC" id="3.1.3.18"/>
    </reaction>
</comment>
<evidence type="ECO:0000256" key="3">
    <source>
        <dbReference type="ARBA" id="ARBA00004818"/>
    </source>
</evidence>
<dbReference type="NCBIfam" id="TIGR01549">
    <property type="entry name" value="HAD-SF-IA-v1"/>
    <property type="match status" value="1"/>
</dbReference>
<dbReference type="InterPro" id="IPR023198">
    <property type="entry name" value="PGP-like_dom2"/>
</dbReference>
<dbReference type="PANTHER" id="PTHR43434:SF23">
    <property type="entry name" value="PHOSPHOGLYCOLATE PHOSPHATASE"/>
    <property type="match status" value="1"/>
</dbReference>
<dbReference type="Proteomes" id="UP001165498">
    <property type="component" value="Unassembled WGS sequence"/>
</dbReference>
<keyword evidence="7 10" id="KW-0378">Hydrolase</keyword>
<evidence type="ECO:0000313" key="12">
    <source>
        <dbReference type="Proteomes" id="UP001165498"/>
    </source>
</evidence>
<keyword evidence="6 10" id="KW-0479">Metal-binding</keyword>
<dbReference type="SFLD" id="SFLDS00003">
    <property type="entry name" value="Haloacid_Dehalogenase"/>
    <property type="match status" value="1"/>
</dbReference>
<keyword evidence="8 10" id="KW-0460">Magnesium</keyword>
<feature type="binding site" evidence="10">
    <location>
        <position position="16"/>
    </location>
    <ligand>
        <name>Mg(2+)</name>
        <dbReference type="ChEBI" id="CHEBI:18420"/>
    </ligand>
</feature>
<organism evidence="11 12">
    <name type="scientific">Tahibacter harae</name>
    <dbReference type="NCBI Taxonomy" id="2963937"/>
    <lineage>
        <taxon>Bacteria</taxon>
        <taxon>Pseudomonadati</taxon>
        <taxon>Pseudomonadota</taxon>
        <taxon>Gammaproteobacteria</taxon>
        <taxon>Lysobacterales</taxon>
        <taxon>Rhodanobacteraceae</taxon>
        <taxon>Tahibacter</taxon>
    </lineage>
</organism>
<keyword evidence="9 10" id="KW-0119">Carbohydrate metabolism</keyword>
<dbReference type="RefSeq" id="WP_255911155.1">
    <property type="nucleotide sequence ID" value="NZ_JANFQO010000002.1"/>
</dbReference>
<dbReference type="SUPFAM" id="SSF56784">
    <property type="entry name" value="HAD-like"/>
    <property type="match status" value="1"/>
</dbReference>
<dbReference type="Gene3D" id="1.10.150.240">
    <property type="entry name" value="Putative phosphatase, domain 2"/>
    <property type="match status" value="1"/>
</dbReference>
<feature type="active site" description="Nucleophile" evidence="10">
    <location>
        <position position="14"/>
    </location>
</feature>
<dbReference type="InterPro" id="IPR050155">
    <property type="entry name" value="HAD-like_hydrolase_sf"/>
</dbReference>
<sequence length="224" mass="23921">MRLLGRDLDAVLFDLDGTLVDSAPDLVAAMQRLCRELGQPEPDTAGVRAAVSKGGRAMLRRGLPGLDDARYDALLPRFLDLYAADIAQLSRPFDGVDALIRAIEARGARWGVVTNKPGWLARPLLQQLGWSTRSAALVSGDCLAVKKPDPAPILRACELAGVAPQRCAYVGDDLRDIEAGRAAGMLTVAAAWGYLDGEDPQAWAADWVARSAQELHAALELLAA</sequence>
<evidence type="ECO:0000256" key="9">
    <source>
        <dbReference type="ARBA" id="ARBA00023277"/>
    </source>
</evidence>
<dbReference type="NCBIfam" id="TIGR01449">
    <property type="entry name" value="PGP_bact"/>
    <property type="match status" value="1"/>
</dbReference>
<dbReference type="InterPro" id="IPR037512">
    <property type="entry name" value="PGPase_prok"/>
</dbReference>
<evidence type="ECO:0000313" key="11">
    <source>
        <dbReference type="EMBL" id="MCQ4163689.1"/>
    </source>
</evidence>
<dbReference type="SFLD" id="SFLDG01135">
    <property type="entry name" value="C1.5.6:_HAD__Beta-PGM__Phospha"/>
    <property type="match status" value="1"/>
</dbReference>
<evidence type="ECO:0000256" key="10">
    <source>
        <dbReference type="HAMAP-Rule" id="MF_00495"/>
    </source>
</evidence>
<protein>
    <recommendedName>
        <fullName evidence="5 10">Phosphoglycolate phosphatase</fullName>
        <shortName evidence="10">PGP</shortName>
        <shortName evidence="10">PGPase</shortName>
        <ecNumber evidence="5 10">3.1.3.18</ecNumber>
    </recommendedName>
</protein>
<evidence type="ECO:0000256" key="4">
    <source>
        <dbReference type="ARBA" id="ARBA00006171"/>
    </source>
</evidence>
<dbReference type="Gene3D" id="3.40.50.1000">
    <property type="entry name" value="HAD superfamily/HAD-like"/>
    <property type="match status" value="1"/>
</dbReference>
<comment type="function">
    <text evidence="10">Specifically catalyzes the dephosphorylation of 2-phosphoglycolate. Is involved in the dissimilation of the intracellular 2-phosphoglycolate formed during the DNA repair of 3'-phosphoglycolate ends, a major class of DNA lesions induced by oxidative stress.</text>
</comment>
<evidence type="ECO:0000256" key="2">
    <source>
        <dbReference type="ARBA" id="ARBA00001946"/>
    </source>
</evidence>
<comment type="pathway">
    <text evidence="3 10">Organic acid metabolism; glycolate biosynthesis; glycolate from 2-phosphoglycolate: step 1/1.</text>
</comment>
<feature type="binding site" evidence="10">
    <location>
        <position position="172"/>
    </location>
    <ligand>
        <name>Mg(2+)</name>
        <dbReference type="ChEBI" id="CHEBI:18420"/>
    </ligand>
</feature>